<dbReference type="InterPro" id="IPR050185">
    <property type="entry name" value="Ub_carboxyl-term_hydrolase"/>
</dbReference>
<dbReference type="InterPro" id="IPR038765">
    <property type="entry name" value="Papain-like_cys_pep_sf"/>
</dbReference>
<evidence type="ECO:0000313" key="3">
    <source>
        <dbReference type="Proteomes" id="UP001158986"/>
    </source>
</evidence>
<dbReference type="InterPro" id="IPR001394">
    <property type="entry name" value="Peptidase_C19_UCH"/>
</dbReference>
<proteinExistence type="predicted"/>
<protein>
    <recommendedName>
        <fullName evidence="1">USP domain-containing protein</fullName>
    </recommendedName>
</protein>
<name>A0ABN8CU45_9STRA</name>
<dbReference type="PROSITE" id="PS50235">
    <property type="entry name" value="USP_3"/>
    <property type="match status" value="1"/>
</dbReference>
<accession>A0ABN8CU45</accession>
<dbReference type="InterPro" id="IPR028889">
    <property type="entry name" value="USP"/>
</dbReference>
<dbReference type="Proteomes" id="UP001158986">
    <property type="component" value="Unassembled WGS sequence"/>
</dbReference>
<reference evidence="2 3" key="1">
    <citation type="submission" date="2021-11" db="EMBL/GenBank/DDBJ databases">
        <authorList>
            <person name="Islam A."/>
            <person name="Islam S."/>
            <person name="Flora M.S."/>
            <person name="Rahman M."/>
            <person name="Ziaur R.M."/>
            <person name="Epstein J.H."/>
            <person name="Hassan M."/>
            <person name="Klassen M."/>
            <person name="Woodard K."/>
            <person name="Webb A."/>
            <person name="Webby R.J."/>
            <person name="El Zowalaty M.E."/>
        </authorList>
    </citation>
    <scope>NUCLEOTIDE SEQUENCE [LARGE SCALE GENOMIC DNA]</scope>
    <source>
        <strain evidence="2">Pbs1</strain>
    </source>
</reference>
<dbReference type="PANTHER" id="PTHR21646">
    <property type="entry name" value="UBIQUITIN CARBOXYL-TERMINAL HYDROLASE"/>
    <property type="match status" value="1"/>
</dbReference>
<feature type="domain" description="USP" evidence="1">
    <location>
        <begin position="1"/>
        <end position="180"/>
    </location>
</feature>
<evidence type="ECO:0000259" key="1">
    <source>
        <dbReference type="PROSITE" id="PS50235"/>
    </source>
</evidence>
<gene>
    <name evidence="2" type="ORF">PBS001_LOCUS2820</name>
</gene>
<evidence type="ECO:0000313" key="2">
    <source>
        <dbReference type="EMBL" id="CAH0516134.1"/>
    </source>
</evidence>
<dbReference type="Gene3D" id="3.90.70.10">
    <property type="entry name" value="Cysteine proteinases"/>
    <property type="match status" value="1"/>
</dbReference>
<keyword evidence="3" id="KW-1185">Reference proteome</keyword>
<dbReference type="Pfam" id="PF00443">
    <property type="entry name" value="UCH"/>
    <property type="match status" value="1"/>
</dbReference>
<dbReference type="PANTHER" id="PTHR21646:SF46">
    <property type="entry name" value="UBIQUITIN CARBOXYL-TERMINAL HYDROLASE"/>
    <property type="match status" value="1"/>
</dbReference>
<dbReference type="EMBL" id="CAKLCB010000153">
    <property type="protein sequence ID" value="CAH0516134.1"/>
    <property type="molecule type" value="Genomic_DNA"/>
</dbReference>
<comment type="caution">
    <text evidence="2">The sequence shown here is derived from an EMBL/GenBank/DDBJ whole genome shotgun (WGS) entry which is preliminary data.</text>
</comment>
<sequence>MGFPDSTNTPFRFTLEWNRNGYQRGYNEALAKRIELHESMENMKILPTTDPVTLINCLTKFTEREQLGEADTWYCPKCKNHVRAFKKFDLFSLPRVLIFHLKRFRYAQNSFYMHRDKISTLVDFPIDSLDLSEIQQTSAGSTTMIATPGRRQQRMLSPLGHMCSSTSAVTKSSTASVASI</sequence>
<organism evidence="2 3">
    <name type="scientific">Peronospora belbahrii</name>
    <dbReference type="NCBI Taxonomy" id="622444"/>
    <lineage>
        <taxon>Eukaryota</taxon>
        <taxon>Sar</taxon>
        <taxon>Stramenopiles</taxon>
        <taxon>Oomycota</taxon>
        <taxon>Peronosporomycetes</taxon>
        <taxon>Peronosporales</taxon>
        <taxon>Peronosporaceae</taxon>
        <taxon>Peronospora</taxon>
    </lineage>
</organism>
<dbReference type="SUPFAM" id="SSF54001">
    <property type="entry name" value="Cysteine proteinases"/>
    <property type="match status" value="1"/>
</dbReference>